<sequence>MNENEIYLAQSSLYSASERLQLHLTPVKQEETSHFCLCCGTPNISVVSTSRYSYRVIVKQWLIDTLEERPKSTTRANQNVETEWAALREL</sequence>
<dbReference type="Proteomes" id="UP001195483">
    <property type="component" value="Unassembled WGS sequence"/>
</dbReference>
<organism evidence="1 2">
    <name type="scientific">Potamilus streckersoni</name>
    <dbReference type="NCBI Taxonomy" id="2493646"/>
    <lineage>
        <taxon>Eukaryota</taxon>
        <taxon>Metazoa</taxon>
        <taxon>Spiralia</taxon>
        <taxon>Lophotrochozoa</taxon>
        <taxon>Mollusca</taxon>
        <taxon>Bivalvia</taxon>
        <taxon>Autobranchia</taxon>
        <taxon>Heteroconchia</taxon>
        <taxon>Palaeoheterodonta</taxon>
        <taxon>Unionida</taxon>
        <taxon>Unionoidea</taxon>
        <taxon>Unionidae</taxon>
        <taxon>Ambleminae</taxon>
        <taxon>Lampsilini</taxon>
        <taxon>Potamilus</taxon>
    </lineage>
</organism>
<comment type="caution">
    <text evidence="1">The sequence shown here is derived from an EMBL/GenBank/DDBJ whole genome shotgun (WGS) entry which is preliminary data.</text>
</comment>
<accession>A0AAE0TCS7</accession>
<evidence type="ECO:0000313" key="1">
    <source>
        <dbReference type="EMBL" id="KAK3608017.1"/>
    </source>
</evidence>
<protein>
    <submittedName>
        <fullName evidence="1">Uncharacterized protein</fullName>
    </submittedName>
</protein>
<keyword evidence="2" id="KW-1185">Reference proteome</keyword>
<reference evidence="1" key="3">
    <citation type="submission" date="2023-05" db="EMBL/GenBank/DDBJ databases">
        <authorList>
            <person name="Smith C.H."/>
        </authorList>
    </citation>
    <scope>NUCLEOTIDE SEQUENCE</scope>
    <source>
        <strain evidence="1">CHS0354</strain>
        <tissue evidence="1">Mantle</tissue>
    </source>
</reference>
<reference evidence="1" key="1">
    <citation type="journal article" date="2021" name="Genome Biol. Evol.">
        <title>A High-Quality Reference Genome for a Parasitic Bivalve with Doubly Uniparental Inheritance (Bivalvia: Unionida).</title>
        <authorList>
            <person name="Smith C.H."/>
        </authorList>
    </citation>
    <scope>NUCLEOTIDE SEQUENCE</scope>
    <source>
        <strain evidence="1">CHS0354</strain>
    </source>
</reference>
<reference evidence="1" key="2">
    <citation type="journal article" date="2021" name="Genome Biol. Evol.">
        <title>Developing a high-quality reference genome for a parasitic bivalve with doubly uniparental inheritance (Bivalvia: Unionida).</title>
        <authorList>
            <person name="Smith C.H."/>
        </authorList>
    </citation>
    <scope>NUCLEOTIDE SEQUENCE</scope>
    <source>
        <strain evidence="1">CHS0354</strain>
        <tissue evidence="1">Mantle</tissue>
    </source>
</reference>
<feature type="non-terminal residue" evidence="1">
    <location>
        <position position="90"/>
    </location>
</feature>
<evidence type="ECO:0000313" key="2">
    <source>
        <dbReference type="Proteomes" id="UP001195483"/>
    </source>
</evidence>
<dbReference type="AlphaFoldDB" id="A0AAE0TCS7"/>
<proteinExistence type="predicted"/>
<gene>
    <name evidence="1" type="ORF">CHS0354_009959</name>
</gene>
<dbReference type="EMBL" id="JAEAOA010000629">
    <property type="protein sequence ID" value="KAK3608017.1"/>
    <property type="molecule type" value="Genomic_DNA"/>
</dbReference>
<name>A0AAE0TCS7_9BIVA</name>